<evidence type="ECO:0000256" key="1">
    <source>
        <dbReference type="ARBA" id="ARBA00023125"/>
    </source>
</evidence>
<keyword evidence="5" id="KW-1185">Reference proteome</keyword>
<dbReference type="Pfam" id="PF00440">
    <property type="entry name" value="TetR_N"/>
    <property type="match status" value="1"/>
</dbReference>
<dbReference type="InterPro" id="IPR001647">
    <property type="entry name" value="HTH_TetR"/>
</dbReference>
<sequence length="190" mass="21772">MTVGRKQSYSHSELLDITKRLVLEHGYDGFNLKLLSQHLPGARSTIYQYYANKDEIIAACMKRVIAAILEKAASLDESDSMRALQELLGIYLEEFQLHQLLGDAYKIKTTASDAARRDIEYVESAHDFLKVQLTRLFQKAQQEKQIREDIPLPVHVGVFFNLINTPNMMNVPVPEWSKMLFQVWMGGAKK</sequence>
<feature type="domain" description="HTH tetR-type" evidence="3">
    <location>
        <begin position="8"/>
        <end position="68"/>
    </location>
</feature>
<dbReference type="Gene3D" id="1.10.357.10">
    <property type="entry name" value="Tetracycline Repressor, domain 2"/>
    <property type="match status" value="1"/>
</dbReference>
<name>A0ABW3SFY9_9BACL</name>
<dbReference type="EMBL" id="JBHTKZ010000054">
    <property type="protein sequence ID" value="MFD1183729.1"/>
    <property type="molecule type" value="Genomic_DNA"/>
</dbReference>
<feature type="DNA-binding region" description="H-T-H motif" evidence="2">
    <location>
        <begin position="31"/>
        <end position="50"/>
    </location>
</feature>
<reference evidence="5" key="1">
    <citation type="journal article" date="2019" name="Int. J. Syst. Evol. Microbiol.">
        <title>The Global Catalogue of Microorganisms (GCM) 10K type strain sequencing project: providing services to taxonomists for standard genome sequencing and annotation.</title>
        <authorList>
            <consortium name="The Broad Institute Genomics Platform"/>
            <consortium name="The Broad Institute Genome Sequencing Center for Infectious Disease"/>
            <person name="Wu L."/>
            <person name="Ma J."/>
        </authorList>
    </citation>
    <scope>NUCLEOTIDE SEQUENCE [LARGE SCALE GENOMIC DNA]</scope>
    <source>
        <strain evidence="5">CCUG 48216</strain>
    </source>
</reference>
<proteinExistence type="predicted"/>
<organism evidence="4 5">
    <name type="scientific">Paenibacillus timonensis</name>
    <dbReference type="NCBI Taxonomy" id="225915"/>
    <lineage>
        <taxon>Bacteria</taxon>
        <taxon>Bacillati</taxon>
        <taxon>Bacillota</taxon>
        <taxon>Bacilli</taxon>
        <taxon>Bacillales</taxon>
        <taxon>Paenibacillaceae</taxon>
        <taxon>Paenibacillus</taxon>
    </lineage>
</organism>
<comment type="caution">
    <text evidence="4">The sequence shown here is derived from an EMBL/GenBank/DDBJ whole genome shotgun (WGS) entry which is preliminary data.</text>
</comment>
<accession>A0ABW3SFY9</accession>
<evidence type="ECO:0000313" key="4">
    <source>
        <dbReference type="EMBL" id="MFD1183729.1"/>
    </source>
</evidence>
<dbReference type="SUPFAM" id="SSF46689">
    <property type="entry name" value="Homeodomain-like"/>
    <property type="match status" value="1"/>
</dbReference>
<evidence type="ECO:0000259" key="3">
    <source>
        <dbReference type="PROSITE" id="PS50977"/>
    </source>
</evidence>
<dbReference type="Proteomes" id="UP001597211">
    <property type="component" value="Unassembled WGS sequence"/>
</dbReference>
<evidence type="ECO:0000256" key="2">
    <source>
        <dbReference type="PROSITE-ProRule" id="PRU00335"/>
    </source>
</evidence>
<keyword evidence="1 2" id="KW-0238">DNA-binding</keyword>
<gene>
    <name evidence="4" type="ORF">ACFQ2Z_20495</name>
</gene>
<dbReference type="PROSITE" id="PS50977">
    <property type="entry name" value="HTH_TETR_2"/>
    <property type="match status" value="1"/>
</dbReference>
<dbReference type="RefSeq" id="WP_240270798.1">
    <property type="nucleotide sequence ID" value="NZ_JAQDEO010000055.1"/>
</dbReference>
<dbReference type="InterPro" id="IPR009057">
    <property type="entry name" value="Homeodomain-like_sf"/>
</dbReference>
<protein>
    <submittedName>
        <fullName evidence="4">TetR/AcrR family transcriptional regulator</fullName>
    </submittedName>
</protein>
<evidence type="ECO:0000313" key="5">
    <source>
        <dbReference type="Proteomes" id="UP001597211"/>
    </source>
</evidence>